<name>M6ULU2_9LEPT</name>
<accession>M6ULU2</accession>
<gene>
    <name evidence="1" type="ORF">LEP1GSC187_0499</name>
</gene>
<comment type="caution">
    <text evidence="1">The sequence shown here is derived from an EMBL/GenBank/DDBJ whole genome shotgun (WGS) entry which is preliminary data.</text>
</comment>
<protein>
    <submittedName>
        <fullName evidence="1">Uncharacterized protein</fullName>
    </submittedName>
</protein>
<proteinExistence type="predicted"/>
<dbReference type="Proteomes" id="UP000012160">
    <property type="component" value="Unassembled WGS sequence"/>
</dbReference>
<dbReference type="AlphaFoldDB" id="M6ULU2"/>
<dbReference type="EMBL" id="AHOQ02000048">
    <property type="protein sequence ID" value="EMO43786.1"/>
    <property type="molecule type" value="Genomic_DNA"/>
</dbReference>
<reference evidence="1 2" key="1">
    <citation type="submission" date="2013-01" db="EMBL/GenBank/DDBJ databases">
        <authorList>
            <person name="Harkins D.M."/>
            <person name="Durkin A.S."/>
            <person name="Brinkac L.M."/>
            <person name="Haft D.H."/>
            <person name="Selengut J.D."/>
            <person name="Sanka R."/>
            <person name="DePew J."/>
            <person name="Purushe J."/>
            <person name="Matthias M.A."/>
            <person name="Vinetz J.M."/>
            <person name="Sutton G.G."/>
            <person name="Nierman W.C."/>
            <person name="Fouts D.E."/>
        </authorList>
    </citation>
    <scope>NUCLEOTIDE SEQUENCE [LARGE SCALE GENOMIC DNA]</scope>
    <source>
        <strain evidence="1 2">ZUN179</strain>
    </source>
</reference>
<organism evidence="1 2">
    <name type="scientific">Leptospira santarosai str. ZUN179</name>
    <dbReference type="NCBI Taxonomy" id="1049985"/>
    <lineage>
        <taxon>Bacteria</taxon>
        <taxon>Pseudomonadati</taxon>
        <taxon>Spirochaetota</taxon>
        <taxon>Spirochaetia</taxon>
        <taxon>Leptospirales</taxon>
        <taxon>Leptospiraceae</taxon>
        <taxon>Leptospira</taxon>
    </lineage>
</organism>
<sequence length="44" mass="5278">MNNDQKDEGRNDFIDDLIEEIDRTPQQHNKLKKMFDAIERSLES</sequence>
<dbReference type="RefSeq" id="WP_004486517.1">
    <property type="nucleotide sequence ID" value="NZ_AHOQ02000048.1"/>
</dbReference>
<evidence type="ECO:0000313" key="1">
    <source>
        <dbReference type="EMBL" id="EMO43786.1"/>
    </source>
</evidence>
<evidence type="ECO:0000313" key="2">
    <source>
        <dbReference type="Proteomes" id="UP000012160"/>
    </source>
</evidence>